<gene>
    <name evidence="1" type="ORF">GALMADRAFT_138730</name>
</gene>
<accession>A0A067TCM9</accession>
<organism evidence="1 2">
    <name type="scientific">Galerina marginata (strain CBS 339.88)</name>
    <dbReference type="NCBI Taxonomy" id="685588"/>
    <lineage>
        <taxon>Eukaryota</taxon>
        <taxon>Fungi</taxon>
        <taxon>Dikarya</taxon>
        <taxon>Basidiomycota</taxon>
        <taxon>Agaricomycotina</taxon>
        <taxon>Agaricomycetes</taxon>
        <taxon>Agaricomycetidae</taxon>
        <taxon>Agaricales</taxon>
        <taxon>Agaricineae</taxon>
        <taxon>Strophariaceae</taxon>
        <taxon>Galerina</taxon>
    </lineage>
</organism>
<evidence type="ECO:0000313" key="2">
    <source>
        <dbReference type="Proteomes" id="UP000027222"/>
    </source>
</evidence>
<sequence length="159" mass="17605">MPVGIVEVINNTTGLLHYQNLKSGYTFTLPPLSHAQADSDAWLPKSTFHDDTVPYKSSGKYINVWINNGPKVEISDDNWMFSLVVPTDNLDKAEKKVASLSNGGQYILKVDQAAWKQGSVDFIKYEYSKFQATDAGFVISQTLLQSSPTIGQALLDLFV</sequence>
<dbReference type="AlphaFoldDB" id="A0A067TCM9"/>
<dbReference type="Proteomes" id="UP000027222">
    <property type="component" value="Unassembled WGS sequence"/>
</dbReference>
<name>A0A067TCM9_GALM3</name>
<protein>
    <submittedName>
        <fullName evidence="1">Uncharacterized protein</fullName>
    </submittedName>
</protein>
<dbReference type="HOGENOM" id="CLU_105124_0_0_1"/>
<dbReference type="EMBL" id="KL142376">
    <property type="protein sequence ID" value="KDR77659.1"/>
    <property type="molecule type" value="Genomic_DNA"/>
</dbReference>
<evidence type="ECO:0000313" key="1">
    <source>
        <dbReference type="EMBL" id="KDR77659.1"/>
    </source>
</evidence>
<reference evidence="2" key="1">
    <citation type="journal article" date="2014" name="Proc. Natl. Acad. Sci. U.S.A.">
        <title>Extensive sampling of basidiomycete genomes demonstrates inadequacy of the white-rot/brown-rot paradigm for wood decay fungi.</title>
        <authorList>
            <person name="Riley R."/>
            <person name="Salamov A.A."/>
            <person name="Brown D.W."/>
            <person name="Nagy L.G."/>
            <person name="Floudas D."/>
            <person name="Held B.W."/>
            <person name="Levasseur A."/>
            <person name="Lombard V."/>
            <person name="Morin E."/>
            <person name="Otillar R."/>
            <person name="Lindquist E.A."/>
            <person name="Sun H."/>
            <person name="LaButti K.M."/>
            <person name="Schmutz J."/>
            <person name="Jabbour D."/>
            <person name="Luo H."/>
            <person name="Baker S.E."/>
            <person name="Pisabarro A.G."/>
            <person name="Walton J.D."/>
            <person name="Blanchette R.A."/>
            <person name="Henrissat B."/>
            <person name="Martin F."/>
            <person name="Cullen D."/>
            <person name="Hibbett D.S."/>
            <person name="Grigoriev I.V."/>
        </authorList>
    </citation>
    <scope>NUCLEOTIDE SEQUENCE [LARGE SCALE GENOMIC DNA]</scope>
    <source>
        <strain evidence="2">CBS 339.88</strain>
    </source>
</reference>
<keyword evidence="2" id="KW-1185">Reference proteome</keyword>
<proteinExistence type="predicted"/>
<dbReference type="OrthoDB" id="2303397at2759"/>